<evidence type="ECO:0000313" key="3">
    <source>
        <dbReference type="EMBL" id="MDC0684857.1"/>
    </source>
</evidence>
<name>A0ABT5CEI8_9BACT</name>
<feature type="domain" description="CheW-like" evidence="2">
    <location>
        <begin position="9"/>
        <end position="153"/>
    </location>
</feature>
<dbReference type="InterPro" id="IPR002545">
    <property type="entry name" value="CheW-lke_dom"/>
</dbReference>
<protein>
    <submittedName>
        <fullName evidence="3">Chemotaxis protein CheW</fullName>
    </submittedName>
</protein>
<dbReference type="PROSITE" id="PS50851">
    <property type="entry name" value="CHEW"/>
    <property type="match status" value="1"/>
</dbReference>
<keyword evidence="4" id="KW-1185">Reference proteome</keyword>
<gene>
    <name evidence="3" type="ORF">POL72_44485</name>
</gene>
<evidence type="ECO:0000313" key="4">
    <source>
        <dbReference type="Proteomes" id="UP001217485"/>
    </source>
</evidence>
<dbReference type="Pfam" id="PF01584">
    <property type="entry name" value="CheW"/>
    <property type="match status" value="1"/>
</dbReference>
<dbReference type="Gene3D" id="2.30.30.40">
    <property type="entry name" value="SH3 Domains"/>
    <property type="match status" value="1"/>
</dbReference>
<organism evidence="3 4">
    <name type="scientific">Sorangium atrum</name>
    <dbReference type="NCBI Taxonomy" id="2995308"/>
    <lineage>
        <taxon>Bacteria</taxon>
        <taxon>Pseudomonadati</taxon>
        <taxon>Myxococcota</taxon>
        <taxon>Polyangia</taxon>
        <taxon>Polyangiales</taxon>
        <taxon>Polyangiaceae</taxon>
        <taxon>Sorangium</taxon>
    </lineage>
</organism>
<evidence type="ECO:0000259" key="2">
    <source>
        <dbReference type="PROSITE" id="PS50851"/>
    </source>
</evidence>
<reference evidence="3 4" key="1">
    <citation type="submission" date="2023-01" db="EMBL/GenBank/DDBJ databases">
        <title>Minimal conservation of predation-associated metabolite biosynthetic gene clusters underscores biosynthetic potential of Myxococcota including descriptions for ten novel species: Archangium lansinium sp. nov., Myxococcus landrumus sp. nov., Nannocystis bai.</title>
        <authorList>
            <person name="Ahearne A."/>
            <person name="Stevens C."/>
            <person name="Dowd S."/>
        </authorList>
    </citation>
    <scope>NUCLEOTIDE SEQUENCE [LARGE SCALE GENOMIC DNA]</scope>
    <source>
        <strain evidence="3 4">WIWO2</strain>
    </source>
</reference>
<dbReference type="RefSeq" id="WP_272102986.1">
    <property type="nucleotide sequence ID" value="NZ_JAQNDK010000006.1"/>
</dbReference>
<dbReference type="SMART" id="SM00260">
    <property type="entry name" value="CheW"/>
    <property type="match status" value="1"/>
</dbReference>
<sequence>MSAAPEPRSSQYISFFVGGDELAVDILRAREIVEITAITRVPRMPQAVLGVLNLRGRVIPVIDLAVRLGLPASVITRQSCILIVETEFDGELTRMGLFIDAVGDVVDLDAAAIEPPPPFGTRARLDHLLGLGKVGDRLLLLLDIDRILSPEELFAAASLEAEGGARAALPGAPAQGEPAGAAALGAGEGRPRPFP</sequence>
<dbReference type="InterPro" id="IPR036061">
    <property type="entry name" value="CheW-like_dom_sf"/>
</dbReference>
<comment type="caution">
    <text evidence="3">The sequence shown here is derived from an EMBL/GenBank/DDBJ whole genome shotgun (WGS) entry which is preliminary data.</text>
</comment>
<feature type="region of interest" description="Disordered" evidence="1">
    <location>
        <begin position="168"/>
        <end position="195"/>
    </location>
</feature>
<feature type="compositionally biased region" description="Low complexity" evidence="1">
    <location>
        <begin position="168"/>
        <end position="185"/>
    </location>
</feature>
<dbReference type="Proteomes" id="UP001217485">
    <property type="component" value="Unassembled WGS sequence"/>
</dbReference>
<dbReference type="EMBL" id="JAQNDK010000006">
    <property type="protein sequence ID" value="MDC0684857.1"/>
    <property type="molecule type" value="Genomic_DNA"/>
</dbReference>
<accession>A0ABT5CEI8</accession>
<dbReference type="SUPFAM" id="SSF50341">
    <property type="entry name" value="CheW-like"/>
    <property type="match status" value="1"/>
</dbReference>
<dbReference type="InterPro" id="IPR039315">
    <property type="entry name" value="CheW"/>
</dbReference>
<dbReference type="Gene3D" id="2.40.50.180">
    <property type="entry name" value="CheA-289, Domain 4"/>
    <property type="match status" value="1"/>
</dbReference>
<proteinExistence type="predicted"/>
<dbReference type="PANTHER" id="PTHR22617">
    <property type="entry name" value="CHEMOTAXIS SENSOR HISTIDINE KINASE-RELATED"/>
    <property type="match status" value="1"/>
</dbReference>
<evidence type="ECO:0000256" key="1">
    <source>
        <dbReference type="SAM" id="MobiDB-lite"/>
    </source>
</evidence>
<dbReference type="PANTHER" id="PTHR22617:SF41">
    <property type="entry name" value="CHEMOTAXIS SIGNAL TRANSDUCTION SYSTEM ADAPTOR PROTEIN CHEW"/>
    <property type="match status" value="1"/>
</dbReference>